<dbReference type="Proteomes" id="UP000034681">
    <property type="component" value="Unassembled WGS sequence"/>
</dbReference>
<proteinExistence type="predicted"/>
<keyword evidence="2" id="KW-1185">Reference proteome</keyword>
<dbReference type="RefSeq" id="WP_016925600.1">
    <property type="nucleotide sequence ID" value="NZ_KB235938.1"/>
</dbReference>
<dbReference type="OrthoDB" id="480149at2"/>
<dbReference type="EMBL" id="AJTX02000010">
    <property type="protein sequence ID" value="KKI98194.1"/>
    <property type="molecule type" value="Genomic_DNA"/>
</dbReference>
<dbReference type="GO" id="GO:0016740">
    <property type="term" value="F:transferase activity"/>
    <property type="evidence" value="ECO:0007669"/>
    <property type="project" value="UniProtKB-KW"/>
</dbReference>
<reference evidence="1" key="1">
    <citation type="submission" date="2012-04" db="EMBL/GenBank/DDBJ databases">
        <authorList>
            <person name="Borisov I.G."/>
            <person name="Ivanikova N.V."/>
            <person name="Pinevich A.V."/>
        </authorList>
    </citation>
    <scope>NUCLEOTIDE SEQUENCE</scope>
    <source>
        <strain evidence="1">CALU 1027</strain>
    </source>
</reference>
<dbReference type="InterPro" id="IPR029044">
    <property type="entry name" value="Nucleotide-diphossugar_trans"/>
</dbReference>
<dbReference type="InterPro" id="IPR054619">
    <property type="entry name" value="Npun_R2821-like"/>
</dbReference>
<accession>A0A0M2PPK4</accession>
<dbReference type="AlphaFoldDB" id="A0A0M2PPK4"/>
<dbReference type="NCBIfam" id="NF045582">
    <property type="entry name" value="Npun_R2823_gen"/>
    <property type="match status" value="1"/>
</dbReference>
<dbReference type="eggNOG" id="COG1442">
    <property type="taxonomic scope" value="Bacteria"/>
</dbReference>
<dbReference type="Gene3D" id="3.90.550.10">
    <property type="entry name" value="Spore Coat Polysaccharide Biosynthesis Protein SpsA, Chain A"/>
    <property type="match status" value="1"/>
</dbReference>
<dbReference type="SUPFAM" id="SSF53448">
    <property type="entry name" value="Nucleotide-diphospho-sugar transferases"/>
    <property type="match status" value="1"/>
</dbReference>
<organism evidence="1 2">
    <name type="scientific">Prochlorothrix hollandica PCC 9006 = CALU 1027</name>
    <dbReference type="NCBI Taxonomy" id="317619"/>
    <lineage>
        <taxon>Bacteria</taxon>
        <taxon>Bacillati</taxon>
        <taxon>Cyanobacteriota</taxon>
        <taxon>Cyanophyceae</taxon>
        <taxon>Prochlorotrichales</taxon>
        <taxon>Prochlorotrichaceae</taxon>
        <taxon>Prochlorothrix</taxon>
    </lineage>
</organism>
<evidence type="ECO:0000313" key="1">
    <source>
        <dbReference type="EMBL" id="KKI98194.1"/>
    </source>
</evidence>
<comment type="caution">
    <text evidence="1">The sequence shown here is derived from an EMBL/GenBank/DDBJ whole genome shotgun (WGS) entry which is preliminary data.</text>
</comment>
<evidence type="ECO:0000313" key="2">
    <source>
        <dbReference type="Proteomes" id="UP000034681"/>
    </source>
</evidence>
<gene>
    <name evidence="1" type="ORF">PROH_21200</name>
</gene>
<dbReference type="STRING" id="317619.GCA_000332315_02641"/>
<protein>
    <submittedName>
        <fullName evidence="1">Sugar transferase</fullName>
    </submittedName>
</protein>
<keyword evidence="1" id="KW-0808">Transferase</keyword>
<sequence length="344" mass="39413">MDGICTLANDAIYDQLVALLNSIEVHAPGMPVCVYPYNDQVERITAAIADRPQVQLYDDRDSLDRWEDFFRQVETARQQWDSHTPAADKDQIRGNSRYHRFRRFAAFDGPFDRFLYLDGDTLLLKEVSGVFAALDQADWVVYDFQHKDPGHVYQVQSPRLHQRFSPDRLATEIFCSGFYATRRHLFSDQQLASLAQALAEGDAELLHPTAVDQPILNYMAMASNLNICNLALTLPADQITGCCVTSPHFRPQPLSGSPDPTVPGPVLYDKNNRLTYLHYIGLSSRLFARLCQGENLDFPYRDIFLDYRYLKTPHDRPILQGKPRLSHQPPNLFKRALRKLKLSR</sequence>
<name>A0A0M2PPK4_PROHO</name>